<evidence type="ECO:0000313" key="2">
    <source>
        <dbReference type="EMBL" id="EHO42209.1"/>
    </source>
</evidence>
<accession>H1XP94</accession>
<dbReference type="OrthoDB" id="9780929at2"/>
<organism evidence="2 3">
    <name type="scientific">Caldithrix abyssi DSM 13497</name>
    <dbReference type="NCBI Taxonomy" id="880073"/>
    <lineage>
        <taxon>Bacteria</taxon>
        <taxon>Pseudomonadati</taxon>
        <taxon>Calditrichota</taxon>
        <taxon>Calditrichia</taxon>
        <taxon>Calditrichales</taxon>
        <taxon>Calditrichaceae</taxon>
        <taxon>Caldithrix</taxon>
    </lineage>
</organism>
<keyword evidence="3" id="KW-1185">Reference proteome</keyword>
<dbReference type="EMBL" id="CM001402">
    <property type="protein sequence ID" value="EHO42209.1"/>
    <property type="molecule type" value="Genomic_DNA"/>
</dbReference>
<dbReference type="Proteomes" id="UP000183868">
    <property type="component" value="Chromosome"/>
</dbReference>
<evidence type="ECO:0000313" key="1">
    <source>
        <dbReference type="EMBL" id="APF18181.1"/>
    </source>
</evidence>
<keyword evidence="1" id="KW-0808">Transferase</keyword>
<dbReference type="PaxDb" id="880073-Calab_2599"/>
<dbReference type="InParanoid" id="H1XP94"/>
<dbReference type="Proteomes" id="UP000004671">
    <property type="component" value="Chromosome"/>
</dbReference>
<protein>
    <submittedName>
        <fullName evidence="1">Nucleotidyl transferase AbiEii toxin, Type IV TA system</fullName>
    </submittedName>
</protein>
<proteinExistence type="predicted"/>
<reference evidence="1 4" key="2">
    <citation type="submission" date="2016-11" db="EMBL/GenBank/DDBJ databases">
        <title>Genomic analysis of Caldithrix abyssi and proposal of a novel bacterial phylum Caldithrichaeota.</title>
        <authorList>
            <person name="Kublanov I."/>
            <person name="Sigalova O."/>
            <person name="Gavrilov S."/>
            <person name="Lebedinsky A."/>
            <person name="Ivanova N."/>
            <person name="Daum C."/>
            <person name="Reddy T."/>
            <person name="Klenk H.P."/>
            <person name="Goker M."/>
            <person name="Reva O."/>
            <person name="Miroshnichenko M."/>
            <person name="Kyprides N."/>
            <person name="Woyke T."/>
            <person name="Gelfand M."/>
        </authorList>
    </citation>
    <scope>NUCLEOTIDE SEQUENCE [LARGE SCALE GENOMIC DNA]</scope>
    <source>
        <strain evidence="1 4">LF13</strain>
    </source>
</reference>
<dbReference type="Pfam" id="PF08843">
    <property type="entry name" value="AbiEii"/>
    <property type="match status" value="1"/>
</dbReference>
<dbReference type="EMBL" id="CP018099">
    <property type="protein sequence ID" value="APF18181.1"/>
    <property type="molecule type" value="Genomic_DNA"/>
</dbReference>
<dbReference type="eggNOG" id="ENOG5033N9E">
    <property type="taxonomic scope" value="Bacteria"/>
</dbReference>
<gene>
    <name evidence="1" type="ORF">Cabys_1432</name>
    <name evidence="2" type="ORF">Calab_2599</name>
</gene>
<reference evidence="2 3" key="1">
    <citation type="submission" date="2011-09" db="EMBL/GenBank/DDBJ databases">
        <title>The permanent draft genome of Caldithrix abyssi DSM 13497.</title>
        <authorList>
            <consortium name="US DOE Joint Genome Institute (JGI-PGF)"/>
            <person name="Lucas S."/>
            <person name="Han J."/>
            <person name="Lapidus A."/>
            <person name="Bruce D."/>
            <person name="Goodwin L."/>
            <person name="Pitluck S."/>
            <person name="Peters L."/>
            <person name="Kyrpides N."/>
            <person name="Mavromatis K."/>
            <person name="Ivanova N."/>
            <person name="Mikhailova N."/>
            <person name="Chertkov O."/>
            <person name="Detter J.C."/>
            <person name="Tapia R."/>
            <person name="Han C."/>
            <person name="Land M."/>
            <person name="Hauser L."/>
            <person name="Markowitz V."/>
            <person name="Cheng J.-F."/>
            <person name="Hugenholtz P."/>
            <person name="Woyke T."/>
            <person name="Wu D."/>
            <person name="Spring S."/>
            <person name="Brambilla E."/>
            <person name="Klenk H.-P."/>
            <person name="Eisen J.A."/>
        </authorList>
    </citation>
    <scope>NUCLEOTIDE SEQUENCE [LARGE SCALE GENOMIC DNA]</scope>
    <source>
        <strain evidence="2 3">DSM 13497</strain>
    </source>
</reference>
<dbReference type="GO" id="GO:0016740">
    <property type="term" value="F:transferase activity"/>
    <property type="evidence" value="ECO:0007669"/>
    <property type="project" value="UniProtKB-KW"/>
</dbReference>
<dbReference type="RefSeq" id="WP_006929482.1">
    <property type="nucleotide sequence ID" value="NZ_CM001402.1"/>
</dbReference>
<dbReference type="KEGG" id="caby:Cabys_1432"/>
<evidence type="ECO:0000313" key="4">
    <source>
        <dbReference type="Proteomes" id="UP000183868"/>
    </source>
</evidence>
<dbReference type="AlphaFoldDB" id="H1XP94"/>
<dbReference type="STRING" id="880073.Cabys_1432"/>
<evidence type="ECO:0000313" key="3">
    <source>
        <dbReference type="Proteomes" id="UP000004671"/>
    </source>
</evidence>
<sequence length="222" mass="26054">MNWLNQHEVFEIEALACLKSARLLDALIFGGGTMLRLCHELPRYSVDLDFWKLNAQDDQNLLDRLVRILGKTYEITDAQLKHFTILVEMRSSRFPGRLKIEVRRRLTDWEYEEKIAFSNFSVKQVLLKGHTLRQTMINKVQALMSRGAIRDAFDLEFLLRQGTPLPALDNEQIEQLLKRIEGFTVNDFKVTLGSVIESDLRRYYVQNGFRYLKEKLSARMKK</sequence>
<name>H1XP94_CALAY</name>
<dbReference type="InterPro" id="IPR014942">
    <property type="entry name" value="AbiEii"/>
</dbReference>
<dbReference type="Gene3D" id="3.10.450.620">
    <property type="entry name" value="JHP933, nucleotidyltransferase-like core domain"/>
    <property type="match status" value="1"/>
</dbReference>
<dbReference type="HOGENOM" id="CLU_1238814_0_0_0"/>